<sequence length="603" mass="67417">MGVHNHYDDNDDICVSFEDTTRRVNAAGDLHSFLDCIETEFELLPSQFKLVYQVDIRDEVGYMQFLRQNIKFLRIVEMAPKITPREPRDTKKRPKGSCHSPKAEKGSPKSAIKEVYEAPKAAKKEVYEASQLLPKELEEEEPVEFEKPQTKKSPVTTETRDWRKRQEWGPASTRPASAAAVATRPASAATAATRPSSAAIGHELRSSQWTPGYSETIDSDRKTPSSPVSPVTTSSAPYIRSETPLLRPETPYRPDTPNSSEKGTKTSQVTRLPRPESATSRKERTTKSWEGLNSESDVEESDPVLLEEEDAMKMISRVQDMVYTTRPLSARHQELRQWNTAHYRTPPIASAQKEAPTTKFVEPDAGVRAAAVTTEQQEKISLKNDKACLKVARDACLLEDLEAEVKALMKEPKQAPIFMPKPPTSTYEACHILGVETASLAALSPPNLKSPRYRTANSPTPCITEQMANAAHQVQKTAGLVTGPRPASGRSSRALRCSSSPRRSSKERIAKSSELRVFTMEDRCNYSKLLSQQCSELDSLVQSHQEYNKMMDEYSREQATMFAKQREFVEKGGHFFPLDDDTRTQLKLARMIGIAPDDPTGLA</sequence>
<feature type="compositionally biased region" description="Low complexity" evidence="1">
    <location>
        <begin position="224"/>
        <end position="235"/>
    </location>
</feature>
<dbReference type="AlphaFoldDB" id="A0A7S1NPK0"/>
<feature type="region of interest" description="Disordered" evidence="1">
    <location>
        <begin position="135"/>
        <end position="303"/>
    </location>
</feature>
<gene>
    <name evidence="2" type="ORF">EGYM00392_LOCUS43991</name>
</gene>
<accession>A0A7S1NPK0</accession>
<evidence type="ECO:0000313" key="2">
    <source>
        <dbReference type="EMBL" id="CAD9032847.1"/>
    </source>
</evidence>
<evidence type="ECO:0000256" key="1">
    <source>
        <dbReference type="SAM" id="MobiDB-lite"/>
    </source>
</evidence>
<feature type="region of interest" description="Disordered" evidence="1">
    <location>
        <begin position="480"/>
        <end position="508"/>
    </location>
</feature>
<reference evidence="2" key="1">
    <citation type="submission" date="2021-01" db="EMBL/GenBank/DDBJ databases">
        <authorList>
            <person name="Corre E."/>
            <person name="Pelletier E."/>
            <person name="Niang G."/>
            <person name="Scheremetjew M."/>
            <person name="Finn R."/>
            <person name="Kale V."/>
            <person name="Holt S."/>
            <person name="Cochrane G."/>
            <person name="Meng A."/>
            <person name="Brown T."/>
            <person name="Cohen L."/>
        </authorList>
    </citation>
    <scope>NUCLEOTIDE SEQUENCE</scope>
    <source>
        <strain evidence="2">NIES-381</strain>
    </source>
</reference>
<feature type="compositionally biased region" description="Low complexity" evidence="1">
    <location>
        <begin position="170"/>
        <end position="199"/>
    </location>
</feature>
<organism evidence="2">
    <name type="scientific">Eutreptiella gymnastica</name>
    <dbReference type="NCBI Taxonomy" id="73025"/>
    <lineage>
        <taxon>Eukaryota</taxon>
        <taxon>Discoba</taxon>
        <taxon>Euglenozoa</taxon>
        <taxon>Euglenida</taxon>
        <taxon>Spirocuta</taxon>
        <taxon>Euglenophyceae</taxon>
        <taxon>Eutreptiales</taxon>
        <taxon>Eutreptiaceae</taxon>
        <taxon>Eutreptiella</taxon>
    </lineage>
</organism>
<name>A0A7S1NPK0_9EUGL</name>
<protein>
    <submittedName>
        <fullName evidence="2">Uncharacterized protein</fullName>
    </submittedName>
</protein>
<feature type="region of interest" description="Disordered" evidence="1">
    <location>
        <begin position="83"/>
        <end position="111"/>
    </location>
</feature>
<proteinExistence type="predicted"/>
<feature type="compositionally biased region" description="Basic and acidic residues" evidence="1">
    <location>
        <begin position="158"/>
        <end position="167"/>
    </location>
</feature>
<feature type="compositionally biased region" description="Polar residues" evidence="1">
    <location>
        <begin position="256"/>
        <end position="270"/>
    </location>
</feature>
<feature type="compositionally biased region" description="Basic and acidic residues" evidence="1">
    <location>
        <begin position="101"/>
        <end position="111"/>
    </location>
</feature>
<dbReference type="EMBL" id="HBGA01118230">
    <property type="protein sequence ID" value="CAD9032847.1"/>
    <property type="molecule type" value="Transcribed_RNA"/>
</dbReference>